<keyword evidence="3" id="KW-1185">Reference proteome</keyword>
<reference evidence="2 3" key="1">
    <citation type="journal article" date="2023" name="Int. J. Syst. Evol. Microbiol.">
        <title>Arthrobacter mangrovi sp. nov., an actinobacterium isolated from the rhizosphere of a mangrove.</title>
        <authorList>
            <person name="Hamada M."/>
            <person name="Saitou S."/>
            <person name="Enomoto N."/>
            <person name="Nanri K."/>
            <person name="Hidaka K."/>
            <person name="Miura T."/>
            <person name="Tamura T."/>
        </authorList>
    </citation>
    <scope>NUCLEOTIDE SEQUENCE [LARGE SCALE GENOMIC DNA]</scope>
    <source>
        <strain evidence="2 3">NBRC 112813</strain>
    </source>
</reference>
<gene>
    <name evidence="2" type="ORF">AHIS1636_23780</name>
</gene>
<proteinExistence type="predicted"/>
<feature type="region of interest" description="Disordered" evidence="1">
    <location>
        <begin position="56"/>
        <end position="76"/>
    </location>
</feature>
<dbReference type="EMBL" id="BRVS01000010">
    <property type="protein sequence ID" value="GLB67937.1"/>
    <property type="molecule type" value="Genomic_DNA"/>
</dbReference>
<comment type="caution">
    <text evidence="2">The sequence shown here is derived from an EMBL/GenBank/DDBJ whole genome shotgun (WGS) entry which is preliminary data.</text>
</comment>
<accession>A0ABQ5MW87</accession>
<evidence type="ECO:0000313" key="2">
    <source>
        <dbReference type="EMBL" id="GLB67937.1"/>
    </source>
</evidence>
<organism evidence="2 3">
    <name type="scientific">Arthrobacter mangrovi</name>
    <dbReference type="NCBI Taxonomy" id="2966350"/>
    <lineage>
        <taxon>Bacteria</taxon>
        <taxon>Bacillati</taxon>
        <taxon>Actinomycetota</taxon>
        <taxon>Actinomycetes</taxon>
        <taxon>Micrococcales</taxon>
        <taxon>Micrococcaceae</taxon>
        <taxon>Arthrobacter</taxon>
    </lineage>
</organism>
<protein>
    <submittedName>
        <fullName evidence="2">Uncharacterized protein</fullName>
    </submittedName>
</protein>
<evidence type="ECO:0000313" key="3">
    <source>
        <dbReference type="Proteomes" id="UP001209654"/>
    </source>
</evidence>
<dbReference type="RefSeq" id="WP_264796047.1">
    <property type="nucleotide sequence ID" value="NZ_BRVS01000010.1"/>
</dbReference>
<name>A0ABQ5MW87_9MICC</name>
<sequence length="76" mass="8570">MFEQHRWALENAASVAERDALRRQIAAEELQRLRAELGPVAAAKIERRMLRIIEDERQKDIRSASGGTQPPDDACG</sequence>
<evidence type="ECO:0000256" key="1">
    <source>
        <dbReference type="SAM" id="MobiDB-lite"/>
    </source>
</evidence>
<dbReference type="Proteomes" id="UP001209654">
    <property type="component" value="Unassembled WGS sequence"/>
</dbReference>